<organism evidence="1 2">
    <name type="scientific">Vibrio alginolyticus (strain ATCC 17749 / DSM 2171 / NBRC 15630 / NCIMB 1903 / NCTC 12160 / XII-53)</name>
    <dbReference type="NCBI Taxonomy" id="1219076"/>
    <lineage>
        <taxon>Bacteria</taxon>
        <taxon>Pseudomonadati</taxon>
        <taxon>Pseudomonadota</taxon>
        <taxon>Gammaproteobacteria</taxon>
        <taxon>Vibrionales</taxon>
        <taxon>Vibrionaceae</taxon>
        <taxon>Vibrio</taxon>
    </lineage>
</organism>
<name>A0A2I3CQ38_VIBAX</name>
<dbReference type="KEGG" id="vag:N646_4077"/>
<sequence>MYDIDFFLDVNKQSVYMNVFPLNSDFDQDSMVVVVFPADENVQLLTQAVLVEIGRAS</sequence>
<dbReference type="Proteomes" id="UP000016714">
    <property type="component" value="Chromosome 2"/>
</dbReference>
<proteinExistence type="predicted"/>
<dbReference type="AlphaFoldDB" id="A0A2I3CQ38"/>
<accession>A0A2I3CQ38</accession>
<evidence type="ECO:0000313" key="2">
    <source>
        <dbReference type="Proteomes" id="UP000016714"/>
    </source>
</evidence>
<reference evidence="1 2" key="1">
    <citation type="journal article" date="2015" name="Genome Announc.">
        <title>Complete genome sequence of Vibrio alginolyticus ATCC 17749.</title>
        <authorList>
            <person name="Liu X.F."/>
            <person name="Cao Y."/>
            <person name="Zhang H.L."/>
            <person name="Chen Y.J."/>
            <person name="Hu C.J."/>
        </authorList>
    </citation>
    <scope>NUCLEOTIDE SEQUENCE [LARGE SCALE GENOMIC DNA]</scope>
    <source>
        <strain evidence="2">ATCC 17749 / DSM 2171 / NBRC 15630 / NCIMB 1903 / NCTC 12160 / XII-53</strain>
    </source>
</reference>
<protein>
    <submittedName>
        <fullName evidence="1">Uncharacterized protein</fullName>
    </submittedName>
</protein>
<evidence type="ECO:0000313" key="1">
    <source>
        <dbReference type="EMBL" id="AGV19886.1"/>
    </source>
</evidence>
<gene>
    <name evidence="1" type="ORF">N646_4077</name>
</gene>
<dbReference type="HOGENOM" id="CLU_211703_0_0_6"/>
<dbReference type="EMBL" id="CP006719">
    <property type="protein sequence ID" value="AGV19886.1"/>
    <property type="molecule type" value="Genomic_DNA"/>
</dbReference>